<organism evidence="1 2">
    <name type="scientific">Azospirillum argentinense</name>
    <dbReference type="NCBI Taxonomy" id="2970906"/>
    <lineage>
        <taxon>Bacteria</taxon>
        <taxon>Pseudomonadati</taxon>
        <taxon>Pseudomonadota</taxon>
        <taxon>Alphaproteobacteria</taxon>
        <taxon>Rhodospirillales</taxon>
        <taxon>Azospirillaceae</taxon>
        <taxon>Azospirillum</taxon>
    </lineage>
</organism>
<reference evidence="1 2" key="1">
    <citation type="submission" date="2018-09" db="EMBL/GenBank/DDBJ databases">
        <title>Whole genome based analysis of evolution and adaptive divergence in Indian and Brazilian strains of Azospirillum brasilense.</title>
        <authorList>
            <person name="Singh C."/>
            <person name="Tripathi A.K."/>
        </authorList>
    </citation>
    <scope>NUCLEOTIDE SEQUENCE [LARGE SCALE GENOMIC DNA]</scope>
    <source>
        <strain evidence="1 2">MTCC4035</strain>
    </source>
</reference>
<name>A0A4D8PD99_9PROT</name>
<dbReference type="EMBL" id="CP032321">
    <property type="protein sequence ID" value="QCN95334.1"/>
    <property type="molecule type" value="Genomic_DNA"/>
</dbReference>
<gene>
    <name evidence="1" type="ORF">D3093_08745</name>
</gene>
<evidence type="ECO:0000313" key="1">
    <source>
        <dbReference type="EMBL" id="QCN95334.1"/>
    </source>
</evidence>
<dbReference type="Proteomes" id="UP000298595">
    <property type="component" value="Chromosome"/>
</dbReference>
<dbReference type="KEGG" id="aare:D3093_08745"/>
<dbReference type="AlphaFoldDB" id="A0A4D8PD99"/>
<evidence type="ECO:0000313" key="2">
    <source>
        <dbReference type="Proteomes" id="UP000298595"/>
    </source>
</evidence>
<sequence>MGQSGPVIMEAMVWMALVAAASVVTPAVAETYQAPLVRPLPDPFGRDAPPVGGMAPDLRPEPIPAYRNFPYRWKLMQQPLCQPVFDPQTGRTTAWRCRMGNGTIQEVR</sequence>
<accession>A0A4D8PD99</accession>
<protein>
    <submittedName>
        <fullName evidence="1">Uncharacterized protein</fullName>
    </submittedName>
</protein>
<proteinExistence type="predicted"/>